<sequence length="369" mass="44155">MNLLYDRNIIHSQEPGKPSRRKQIYPVNDELRDYLIRWGREVSLPVSYDDLLHFRFSIPRLDKDGNDTHWETVSYDMREWEYLREGLVKIYAILKIEGNNSYNDHLDVASIDYCPFGNSRPFRIRIINRFNDNCDHYYIKQADASRIYGLELEHILSSNRMLFFTNYNTLVEQHIPGIPGDIFIEKELNDEHTNKVRFAKEFVKFNEHCFIRLLGDMRSYNFVVNVTPDIEGYHYKIQAIDFDQQSYEGRKNIYLPQFFKDNYELVKLCLSHLNKESIEQYQAEERTLMTFRLVSSKLRMQSIMNIMVKDNIAPPEKVNQLKTELAEFYNQPRFLKCTTMGAVLKLQMKQKLIKNLQQIPKDKRHFVFR</sequence>
<dbReference type="EMBL" id="JAHSPG010000015">
    <property type="protein sequence ID" value="MBV4359319.1"/>
    <property type="molecule type" value="Genomic_DNA"/>
</dbReference>
<reference evidence="1" key="1">
    <citation type="submission" date="2021-06" db="EMBL/GenBank/DDBJ databases">
        <authorList>
            <person name="Huq M.A."/>
        </authorList>
    </citation>
    <scope>NUCLEOTIDE SEQUENCE</scope>
    <source>
        <strain evidence="1">MAH-26</strain>
    </source>
</reference>
<organism evidence="1 2">
    <name type="scientific">Pinibacter aurantiacus</name>
    <dbReference type="NCBI Taxonomy" id="2851599"/>
    <lineage>
        <taxon>Bacteria</taxon>
        <taxon>Pseudomonadati</taxon>
        <taxon>Bacteroidota</taxon>
        <taxon>Chitinophagia</taxon>
        <taxon>Chitinophagales</taxon>
        <taxon>Chitinophagaceae</taxon>
        <taxon>Pinibacter</taxon>
    </lineage>
</organism>
<accession>A0A9E2SD12</accession>
<keyword evidence="2" id="KW-1185">Reference proteome</keyword>
<name>A0A9E2SD12_9BACT</name>
<protein>
    <submittedName>
        <fullName evidence="1">Uncharacterized protein</fullName>
    </submittedName>
</protein>
<proteinExistence type="predicted"/>
<dbReference type="Proteomes" id="UP000812270">
    <property type="component" value="Unassembled WGS sequence"/>
</dbReference>
<evidence type="ECO:0000313" key="1">
    <source>
        <dbReference type="EMBL" id="MBV4359319.1"/>
    </source>
</evidence>
<dbReference type="AlphaFoldDB" id="A0A9E2SD12"/>
<comment type="caution">
    <text evidence="1">The sequence shown here is derived from an EMBL/GenBank/DDBJ whole genome shotgun (WGS) entry which is preliminary data.</text>
</comment>
<evidence type="ECO:0000313" key="2">
    <source>
        <dbReference type="Proteomes" id="UP000812270"/>
    </source>
</evidence>
<gene>
    <name evidence="1" type="ORF">KTO63_19275</name>
</gene>